<dbReference type="InterPro" id="IPR016166">
    <property type="entry name" value="FAD-bd_PCMH"/>
</dbReference>
<evidence type="ECO:0000256" key="5">
    <source>
        <dbReference type="ARBA" id="ARBA00022946"/>
    </source>
</evidence>
<dbReference type="RefSeq" id="WP_305416568.1">
    <property type="nucleotide sequence ID" value="NZ_CP117426.1"/>
</dbReference>
<gene>
    <name evidence="9" type="ORF">PSH57_11135</name>
</gene>
<evidence type="ECO:0000313" key="10">
    <source>
        <dbReference type="Proteomes" id="UP001230339"/>
    </source>
</evidence>
<dbReference type="InterPro" id="IPR016164">
    <property type="entry name" value="FAD-linked_Oxase-like_C"/>
</dbReference>
<dbReference type="PROSITE" id="PS51387">
    <property type="entry name" value="FAD_PCMH"/>
    <property type="match status" value="1"/>
</dbReference>
<keyword evidence="4" id="KW-0274">FAD</keyword>
<dbReference type="Gene3D" id="3.30.465.10">
    <property type="match status" value="1"/>
</dbReference>
<dbReference type="EC" id="1.1.2.4" evidence="7"/>
<dbReference type="PANTHER" id="PTHR11748">
    <property type="entry name" value="D-LACTATE DEHYDROGENASE"/>
    <property type="match status" value="1"/>
</dbReference>
<dbReference type="InterPro" id="IPR016169">
    <property type="entry name" value="FAD-bd_PCMH_sub2"/>
</dbReference>
<evidence type="ECO:0000256" key="7">
    <source>
        <dbReference type="ARBA" id="ARBA00038897"/>
    </source>
</evidence>
<keyword evidence="10" id="KW-1185">Reference proteome</keyword>
<dbReference type="EMBL" id="CP117449">
    <property type="protein sequence ID" value="WLH14815.1"/>
    <property type="molecule type" value="Genomic_DNA"/>
</dbReference>
<dbReference type="Pfam" id="PF01565">
    <property type="entry name" value="FAD_binding_4"/>
    <property type="match status" value="1"/>
</dbReference>
<dbReference type="InterPro" id="IPR036318">
    <property type="entry name" value="FAD-bd_PCMH-like_sf"/>
</dbReference>
<evidence type="ECO:0000256" key="3">
    <source>
        <dbReference type="ARBA" id="ARBA00022630"/>
    </source>
</evidence>
<evidence type="ECO:0000259" key="8">
    <source>
        <dbReference type="PROSITE" id="PS51387"/>
    </source>
</evidence>
<dbReference type="InterPro" id="IPR016167">
    <property type="entry name" value="FAD-bd_PCMH_sub1"/>
</dbReference>
<evidence type="ECO:0000256" key="1">
    <source>
        <dbReference type="ARBA" id="ARBA00001974"/>
    </source>
</evidence>
<dbReference type="Gene3D" id="3.30.43.10">
    <property type="entry name" value="Uridine Diphospho-n-acetylenolpyruvylglucosamine Reductase, domain 2"/>
    <property type="match status" value="1"/>
</dbReference>
<keyword evidence="3" id="KW-0285">Flavoprotein</keyword>
<comment type="cofactor">
    <cofactor evidence="1">
        <name>FAD</name>
        <dbReference type="ChEBI" id="CHEBI:57692"/>
    </cofactor>
</comment>
<evidence type="ECO:0000256" key="2">
    <source>
        <dbReference type="ARBA" id="ARBA00008000"/>
    </source>
</evidence>
<evidence type="ECO:0000256" key="6">
    <source>
        <dbReference type="ARBA" id="ARBA00023002"/>
    </source>
</evidence>
<evidence type="ECO:0000313" key="9">
    <source>
        <dbReference type="EMBL" id="WLH14815.1"/>
    </source>
</evidence>
<name>A0ABY9GHA1_9PSED</name>
<dbReference type="InterPro" id="IPR004113">
    <property type="entry name" value="FAD-bd_oxidored_4_C"/>
</dbReference>
<dbReference type="SUPFAM" id="SSF55103">
    <property type="entry name" value="FAD-linked oxidases, C-terminal domain"/>
    <property type="match status" value="1"/>
</dbReference>
<dbReference type="SUPFAM" id="SSF56176">
    <property type="entry name" value="FAD-binding/transporter-associated domain-like"/>
    <property type="match status" value="1"/>
</dbReference>
<protein>
    <recommendedName>
        <fullName evidence="7">D-lactate dehydrogenase (cytochrome)</fullName>
        <ecNumber evidence="7">1.1.2.4</ecNumber>
    </recommendedName>
</protein>
<keyword evidence="5" id="KW-0809">Transit peptide</keyword>
<feature type="domain" description="FAD-binding PCMH-type" evidence="8">
    <location>
        <begin position="26"/>
        <end position="223"/>
    </location>
</feature>
<proteinExistence type="inferred from homology"/>
<comment type="similarity">
    <text evidence="2">Belongs to the FAD-binding oxidoreductase/transferase type 4 family.</text>
</comment>
<sequence>MKLSLQQFAKNLSDISLEGYRGALSDGVNPIGVAHPCNADDIIALIKWARKTKTQLSIFSSGPGNRSHGSMANVPTVFIDLSKMNRIAAVSERDRVAVIEAGVTFEALDEALLPYGLRSYKPLQPRANKSVLASYLDREPFLQSRDQWDVLDPIGAGEIVFGTGDAFRTGSASHKKSADDLWKAGTRFLTAIGPAAVDFMRIVQGAQGWLGIVPWAAVLCEPIPKLSASFFVPAESPGALAELSASLHRRRLGNATFLANRLQLATLLESNSLDAYALAATLPPWILYVEINAGAELPEHQIVCDIQDLHEIVSGFELRAEVSLCGRSASAIASSQHPDNKTRYKDVLAGAHEEIFFLTTFNKIADFISIIERFRAKKGWGVEDVAVYVQPRLQGRNCHMELILPADLKRPEAHAKLKQHMKELAEELASAGGFFSRPYGDWNRLAQKENPTIMKYLQQAKNLFDPDGILSPGRFGIVEDTKCEQQVHIQ</sequence>
<dbReference type="Proteomes" id="UP001230339">
    <property type="component" value="Chromosome"/>
</dbReference>
<dbReference type="Pfam" id="PF02913">
    <property type="entry name" value="FAD-oxidase_C"/>
    <property type="match status" value="1"/>
</dbReference>
<accession>A0ABY9GHA1</accession>
<evidence type="ECO:0000256" key="4">
    <source>
        <dbReference type="ARBA" id="ARBA00022827"/>
    </source>
</evidence>
<dbReference type="PANTHER" id="PTHR11748:SF111">
    <property type="entry name" value="D-LACTATE DEHYDROGENASE, MITOCHONDRIAL-RELATED"/>
    <property type="match status" value="1"/>
</dbReference>
<keyword evidence="6" id="KW-0560">Oxidoreductase</keyword>
<reference evidence="9 10" key="1">
    <citation type="submission" date="2023-02" db="EMBL/GenBank/DDBJ databases">
        <title>Evolution of Hrp T3SS in non-pathogenic Pseudomonas fluorescens.</title>
        <authorList>
            <person name="Liao K."/>
            <person name="Wei H."/>
            <person name="Gu Y."/>
        </authorList>
    </citation>
    <scope>NUCLEOTIDE SEQUENCE [LARGE SCALE GENOMIC DNA]</scope>
    <source>
        <strain evidence="9 10">FP205</strain>
    </source>
</reference>
<dbReference type="InterPro" id="IPR006094">
    <property type="entry name" value="Oxid_FAD_bind_N"/>
</dbReference>
<organism evidence="9 10">
    <name type="scientific">Pseudomonas hefeiensis</name>
    <dbReference type="NCBI Taxonomy" id="2738125"/>
    <lineage>
        <taxon>Bacteria</taxon>
        <taxon>Pseudomonadati</taxon>
        <taxon>Pseudomonadota</taxon>
        <taxon>Gammaproteobacteria</taxon>
        <taxon>Pseudomonadales</taxon>
        <taxon>Pseudomonadaceae</taxon>
        <taxon>Pseudomonas</taxon>
    </lineage>
</organism>